<evidence type="ECO:0000313" key="3">
    <source>
        <dbReference type="Proteomes" id="UP001194746"/>
    </source>
</evidence>
<accession>A0AAD4CEW9</accession>
<comment type="caution">
    <text evidence="2">The sequence shown here is derived from an EMBL/GenBank/DDBJ whole genome shotgun (WGS) entry which is preliminary data.</text>
</comment>
<proteinExistence type="predicted"/>
<evidence type="ECO:0000313" key="2">
    <source>
        <dbReference type="EMBL" id="KAF9885241.1"/>
    </source>
</evidence>
<dbReference type="Proteomes" id="UP001194746">
    <property type="component" value="Unassembled WGS sequence"/>
</dbReference>
<reference evidence="2" key="1">
    <citation type="journal article" date="2019" name="Beilstein J. Org. Chem.">
        <title>Nanangenines: drimane sesquiterpenoids as the dominant metabolite cohort of a novel Australian fungus, Aspergillus nanangensis.</title>
        <authorList>
            <person name="Lacey H.J."/>
            <person name="Gilchrist C.L.M."/>
            <person name="Crombie A."/>
            <person name="Kalaitzis J.A."/>
            <person name="Vuong D."/>
            <person name="Rutledge P.J."/>
            <person name="Turner P."/>
            <person name="Pitt J.I."/>
            <person name="Lacey E."/>
            <person name="Chooi Y.H."/>
            <person name="Piggott A.M."/>
        </authorList>
    </citation>
    <scope>NUCLEOTIDE SEQUENCE</scope>
    <source>
        <strain evidence="2">MST-FP2251</strain>
    </source>
</reference>
<keyword evidence="3" id="KW-1185">Reference proteome</keyword>
<dbReference type="AlphaFoldDB" id="A0AAD4CEW9"/>
<gene>
    <name evidence="2" type="ORF">FE257_000601</name>
</gene>
<evidence type="ECO:0000256" key="1">
    <source>
        <dbReference type="SAM" id="MobiDB-lite"/>
    </source>
</evidence>
<sequence length="468" mass="51671">MDLLIIPLSPPEAAYASGQLPDGSRVKRCNGSSTDEDPAIESDGFMESDLRAGGPYLPELPWNTDTFERNGHPLCLTSSDRSRVIQELDNLCSREGLAITSIDVLDCAYFYDETHTATPVVRVTVQGENLPGGGWIFISRMVHKFLIDKGITDVGVEIYGEALDKRFAAISALKSDRISSLWNEVRDEIGDLGLEGVVIMGCFRAGRGETPEECPPAILIYVEPTVERDWKNFRDEILAILQNFQLNDPACKLDTVPLPSTSCTWTKSWLSLGLTCTHCVIPDGDILPTSEAQGFHYWESNGVPVDDPEAEKSLLMNVPSIGYLKEAIRQLDSTINFYKHQPTICADITACEKQRRKINEFGQTNQFHFGHVFAASGLKEVAATTDPSQLSIRDWSLIEPNNNRPVGENQIGVQNPCNASRLRGLSFETPKENRLLCKLGSKTGFTIAGYSLLNTAEIASRIVNGKEK</sequence>
<organism evidence="2 3">
    <name type="scientific">Aspergillus nanangensis</name>
    <dbReference type="NCBI Taxonomy" id="2582783"/>
    <lineage>
        <taxon>Eukaryota</taxon>
        <taxon>Fungi</taxon>
        <taxon>Dikarya</taxon>
        <taxon>Ascomycota</taxon>
        <taxon>Pezizomycotina</taxon>
        <taxon>Eurotiomycetes</taxon>
        <taxon>Eurotiomycetidae</taxon>
        <taxon>Eurotiales</taxon>
        <taxon>Aspergillaceae</taxon>
        <taxon>Aspergillus</taxon>
        <taxon>Aspergillus subgen. Circumdati</taxon>
    </lineage>
</organism>
<name>A0AAD4CEW9_ASPNN</name>
<feature type="region of interest" description="Disordered" evidence="1">
    <location>
        <begin position="16"/>
        <end position="41"/>
    </location>
</feature>
<reference evidence="2" key="2">
    <citation type="submission" date="2020-02" db="EMBL/GenBank/DDBJ databases">
        <authorList>
            <person name="Gilchrist C.L.M."/>
            <person name="Chooi Y.-H."/>
        </authorList>
    </citation>
    <scope>NUCLEOTIDE SEQUENCE</scope>
    <source>
        <strain evidence="2">MST-FP2251</strain>
    </source>
</reference>
<protein>
    <submittedName>
        <fullName evidence="2">Uncharacterized protein</fullName>
    </submittedName>
</protein>
<dbReference type="EMBL" id="VCAU01000100">
    <property type="protein sequence ID" value="KAF9885241.1"/>
    <property type="molecule type" value="Genomic_DNA"/>
</dbReference>